<dbReference type="CDD" id="cd00303">
    <property type="entry name" value="retropepsin_like"/>
    <property type="match status" value="1"/>
</dbReference>
<dbReference type="InterPro" id="IPR043502">
    <property type="entry name" value="DNA/RNA_pol_sf"/>
</dbReference>
<dbReference type="Gene3D" id="2.40.70.10">
    <property type="entry name" value="Acid Proteases"/>
    <property type="match status" value="1"/>
</dbReference>
<evidence type="ECO:0000256" key="6">
    <source>
        <dbReference type="ARBA" id="ARBA00022801"/>
    </source>
</evidence>
<dbReference type="InterPro" id="IPR012337">
    <property type="entry name" value="RNaseH-like_sf"/>
</dbReference>
<keyword evidence="5" id="KW-0255">Endonuclease</keyword>
<comment type="caution">
    <text evidence="9">The sequence shown here is derived from an EMBL/GenBank/DDBJ whole genome shotgun (WGS) entry which is preliminary data.</text>
</comment>
<dbReference type="GO" id="GO:0004519">
    <property type="term" value="F:endonuclease activity"/>
    <property type="evidence" value="ECO:0007669"/>
    <property type="project" value="UniProtKB-KW"/>
</dbReference>
<dbReference type="Gene3D" id="3.30.70.270">
    <property type="match status" value="1"/>
</dbReference>
<proteinExistence type="predicted"/>
<dbReference type="GO" id="GO:0003964">
    <property type="term" value="F:RNA-directed DNA polymerase activity"/>
    <property type="evidence" value="ECO:0007669"/>
    <property type="project" value="UniProtKB-KW"/>
</dbReference>
<dbReference type="Proteomes" id="UP000668214">
    <property type="component" value="Unassembled WGS sequence"/>
</dbReference>
<evidence type="ECO:0000256" key="3">
    <source>
        <dbReference type="ARBA" id="ARBA00022695"/>
    </source>
</evidence>
<dbReference type="InterPro" id="IPR043128">
    <property type="entry name" value="Rev_trsase/Diguanyl_cyclase"/>
</dbReference>
<protein>
    <recommendedName>
        <fullName evidence="1">RNA-directed DNA polymerase</fullName>
        <ecNumber evidence="1">2.7.7.49</ecNumber>
    </recommendedName>
</protein>
<dbReference type="Pfam" id="PF00077">
    <property type="entry name" value="RVP"/>
    <property type="match status" value="1"/>
</dbReference>
<dbReference type="PANTHER" id="PTHR37984">
    <property type="entry name" value="PROTEIN CBG26694"/>
    <property type="match status" value="1"/>
</dbReference>
<dbReference type="GO" id="GO:0042575">
    <property type="term" value="C:DNA polymerase complex"/>
    <property type="evidence" value="ECO:0007669"/>
    <property type="project" value="UniProtKB-ARBA"/>
</dbReference>
<dbReference type="InterPro" id="IPR021109">
    <property type="entry name" value="Peptidase_aspartic_dom_sf"/>
</dbReference>
<dbReference type="PROSITE" id="PS50994">
    <property type="entry name" value="INTEGRASE"/>
    <property type="match status" value="1"/>
</dbReference>
<evidence type="ECO:0000256" key="7">
    <source>
        <dbReference type="ARBA" id="ARBA00022918"/>
    </source>
</evidence>
<evidence type="ECO:0000259" key="8">
    <source>
        <dbReference type="PROSITE" id="PS50994"/>
    </source>
</evidence>
<dbReference type="Pfam" id="PF17917">
    <property type="entry name" value="RT_RNaseH"/>
    <property type="match status" value="1"/>
</dbReference>
<dbReference type="GO" id="GO:0016787">
    <property type="term" value="F:hydrolase activity"/>
    <property type="evidence" value="ECO:0007669"/>
    <property type="project" value="UniProtKB-KW"/>
</dbReference>
<dbReference type="AlphaFoldDB" id="A0A836F3T7"/>
<evidence type="ECO:0000313" key="10">
    <source>
        <dbReference type="Proteomes" id="UP000668214"/>
    </source>
</evidence>
<organism evidence="9 10">
    <name type="scientific">Pseudoatta argentina</name>
    <dbReference type="NCBI Taxonomy" id="621737"/>
    <lineage>
        <taxon>Eukaryota</taxon>
        <taxon>Metazoa</taxon>
        <taxon>Ecdysozoa</taxon>
        <taxon>Arthropoda</taxon>
        <taxon>Hexapoda</taxon>
        <taxon>Insecta</taxon>
        <taxon>Pterygota</taxon>
        <taxon>Neoptera</taxon>
        <taxon>Endopterygota</taxon>
        <taxon>Hymenoptera</taxon>
        <taxon>Apocrita</taxon>
        <taxon>Aculeata</taxon>
        <taxon>Formicoidea</taxon>
        <taxon>Formicidae</taxon>
        <taxon>Myrmicinae</taxon>
        <taxon>Pseudoatta</taxon>
    </lineage>
</organism>
<feature type="non-terminal residue" evidence="9">
    <location>
        <position position="611"/>
    </location>
</feature>
<dbReference type="Gene3D" id="3.30.420.10">
    <property type="entry name" value="Ribonuclease H-like superfamily/Ribonuclease H"/>
    <property type="match status" value="1"/>
</dbReference>
<dbReference type="SUPFAM" id="SSF56672">
    <property type="entry name" value="DNA/RNA polymerases"/>
    <property type="match status" value="1"/>
</dbReference>
<dbReference type="SUPFAM" id="SSF50630">
    <property type="entry name" value="Acid proteases"/>
    <property type="match status" value="1"/>
</dbReference>
<evidence type="ECO:0000256" key="1">
    <source>
        <dbReference type="ARBA" id="ARBA00012493"/>
    </source>
</evidence>
<dbReference type="InterPro" id="IPR050951">
    <property type="entry name" value="Retrovirus_Pol_polyprotein"/>
</dbReference>
<keyword evidence="4" id="KW-0540">Nuclease</keyword>
<evidence type="ECO:0000256" key="4">
    <source>
        <dbReference type="ARBA" id="ARBA00022722"/>
    </source>
</evidence>
<keyword evidence="2" id="KW-0808">Transferase</keyword>
<dbReference type="EMBL" id="JAANIA010002149">
    <property type="protein sequence ID" value="KAG5317260.1"/>
    <property type="molecule type" value="Genomic_DNA"/>
</dbReference>
<keyword evidence="6" id="KW-0378">Hydrolase</keyword>
<evidence type="ECO:0000313" key="9">
    <source>
        <dbReference type="EMBL" id="KAG5317260.1"/>
    </source>
</evidence>
<dbReference type="InterPro" id="IPR018061">
    <property type="entry name" value="Retropepsins"/>
</dbReference>
<name>A0A836F3T7_9HYME</name>
<dbReference type="PANTHER" id="PTHR37984:SF5">
    <property type="entry name" value="PROTEIN NYNRIN-LIKE"/>
    <property type="match status" value="1"/>
</dbReference>
<feature type="non-terminal residue" evidence="9">
    <location>
        <position position="1"/>
    </location>
</feature>
<dbReference type="EC" id="2.7.7.49" evidence="1"/>
<feature type="domain" description="Integrase catalytic" evidence="8">
    <location>
        <begin position="362"/>
        <end position="538"/>
    </location>
</feature>
<dbReference type="InterPro" id="IPR001584">
    <property type="entry name" value="Integrase_cat-core"/>
</dbReference>
<sequence>MLNILVKAVDVNRMFKQVIIENKSLYALLDTGSHLSLMSEDVFKTFKTLKLHESEVLVTGIAQGRVKTLGYFQSTVPIDNVDFPLAFHVVPSEALNVDVILGTDLIIQAEVRIDKDGIAISKPNVSIFLSQIELQPEKGEAIYLKYGFFHSQAISLDINKSKCQLLQSRVEYLGYIENNTIHPSPGKIQAVSNFPEPRTLKDVQSFLGLLGYFRKFIESYAIKAKPLSDLLRKENSFRFDVKEKESFKQLKSDLSNSPVLRIFNLDNKLHPVYYMSCKTTETESRYTSYELEVLAVIRALDKFRHYLLGIRFKIVTDCIAFKQTLSKVKLSAKIARWALVVEEFDVIVEHRASPRMKHVDALSRYPVMEISSEDNIILKVVKAQKSDPELRAILEVLKEKPYDDYTMCNDVLYKFKDGRKLLVIPQDMQSEIFLMAHGRGHFSVKAGIITDRGTAFSSLEFQNYCKEEGIKHCMVTTGLPRANGQVERLNRTIIPVLTKLAMNPTKWYKYVPIVQQTVISTFHRSISMTPFELLTGDRDQLRKQAKEQIRKIQNENRKTYNLKRREPTKYKINDLVAITRVQVEPGKKLCAEYLGPYKVVLVKSNNSYDVE</sequence>
<keyword evidence="10" id="KW-1185">Reference proteome</keyword>
<gene>
    <name evidence="9" type="primary">Pol_7</name>
    <name evidence="9" type="ORF">G6Z78_0008682</name>
</gene>
<dbReference type="GO" id="GO:0015074">
    <property type="term" value="P:DNA integration"/>
    <property type="evidence" value="ECO:0007669"/>
    <property type="project" value="InterPro"/>
</dbReference>
<accession>A0A836F3T7</accession>
<keyword evidence="3" id="KW-0548">Nucleotidyltransferase</keyword>
<dbReference type="GO" id="GO:0003676">
    <property type="term" value="F:nucleic acid binding"/>
    <property type="evidence" value="ECO:0007669"/>
    <property type="project" value="InterPro"/>
</dbReference>
<dbReference type="SUPFAM" id="SSF53098">
    <property type="entry name" value="Ribonuclease H-like"/>
    <property type="match status" value="1"/>
</dbReference>
<evidence type="ECO:0000256" key="5">
    <source>
        <dbReference type="ARBA" id="ARBA00022759"/>
    </source>
</evidence>
<dbReference type="InterPro" id="IPR036397">
    <property type="entry name" value="RNaseH_sf"/>
</dbReference>
<dbReference type="InterPro" id="IPR041373">
    <property type="entry name" value="RT_RNaseH"/>
</dbReference>
<dbReference type="FunFam" id="3.30.70.270:FF:000023">
    <property type="entry name" value="Pol"/>
    <property type="match status" value="1"/>
</dbReference>
<reference evidence="9" key="1">
    <citation type="submission" date="2020-02" db="EMBL/GenBank/DDBJ databases">
        <title>Relaxed selection underlies rapid genomic changes in the transitions from sociality to social parasitism in ants.</title>
        <authorList>
            <person name="Bi X."/>
        </authorList>
    </citation>
    <scope>NUCLEOTIDE SEQUENCE</scope>
    <source>
        <strain evidence="9">BGI-DK2014c</strain>
        <tissue evidence="9">Whole body</tissue>
    </source>
</reference>
<keyword evidence="7" id="KW-0695">RNA-directed DNA polymerase</keyword>
<evidence type="ECO:0000256" key="2">
    <source>
        <dbReference type="ARBA" id="ARBA00022679"/>
    </source>
</evidence>
<dbReference type="CDD" id="cd09274">
    <property type="entry name" value="RNase_HI_RT_Ty3"/>
    <property type="match status" value="1"/>
</dbReference>